<protein>
    <submittedName>
        <fullName evidence="3">Uncharacterized protein</fullName>
    </submittedName>
</protein>
<keyword evidence="1" id="KW-1133">Transmembrane helix</keyword>
<proteinExistence type="predicted"/>
<sequence>MRIPSLLLTMVAAAAVLLVPTVVPAEAATAASAVALGLLVGIVAGAWPRVTGLRPALASSAVLALSGGAALATSLALPLDVALAWWPACLAVGLLLTFVVQLLRGHEAQGKVGALSAGAAGLLVVVSSAGWGVWLRQAGSLSEVSVGALWAAGGSVLALGLVAAALLRSVTNGWGAESPAAPGEARRLGRLAWIAAGLACVLAAGLPAALISQLVA</sequence>
<feature type="transmembrane region" description="Helical" evidence="1">
    <location>
        <begin position="34"/>
        <end position="50"/>
    </location>
</feature>
<dbReference type="RefSeq" id="WP_119423437.1">
    <property type="nucleotide sequence ID" value="NZ_QQXK01000003.1"/>
</dbReference>
<name>A0A399JFJ5_9MICC</name>
<dbReference type="Proteomes" id="UP000265419">
    <property type="component" value="Unassembled WGS sequence"/>
</dbReference>
<gene>
    <name evidence="3" type="ORF">DWB68_01820</name>
</gene>
<dbReference type="AlphaFoldDB" id="A0A399JFJ5"/>
<feature type="chain" id="PRO_5017346921" evidence="2">
    <location>
        <begin position="28"/>
        <end position="216"/>
    </location>
</feature>
<evidence type="ECO:0000313" key="3">
    <source>
        <dbReference type="EMBL" id="RII43367.1"/>
    </source>
</evidence>
<feature type="transmembrane region" description="Helical" evidence="1">
    <location>
        <begin position="147"/>
        <end position="170"/>
    </location>
</feature>
<feature type="signal peptide" evidence="2">
    <location>
        <begin position="1"/>
        <end position="27"/>
    </location>
</feature>
<feature type="transmembrane region" description="Helical" evidence="1">
    <location>
        <begin position="57"/>
        <end position="77"/>
    </location>
</feature>
<reference evidence="3 4" key="1">
    <citation type="submission" date="2018-07" db="EMBL/GenBank/DDBJ databases">
        <title>Arthrobacter sp. nov., isolated from raw cow's milk with high bacterial count.</title>
        <authorList>
            <person name="Hahne J."/>
            <person name="Isele D."/>
            <person name="Lipski A."/>
        </authorList>
    </citation>
    <scope>NUCLEOTIDE SEQUENCE [LARGE SCALE GENOMIC DNA]</scope>
    <source>
        <strain evidence="3 4">JZ R-35</strain>
    </source>
</reference>
<organism evidence="3 4">
    <name type="scientific">Galactobacter valiniphilus</name>
    <dbReference type="NCBI Taxonomy" id="2676122"/>
    <lineage>
        <taxon>Bacteria</taxon>
        <taxon>Bacillati</taxon>
        <taxon>Actinomycetota</taxon>
        <taxon>Actinomycetes</taxon>
        <taxon>Micrococcales</taxon>
        <taxon>Micrococcaceae</taxon>
        <taxon>Galactobacter</taxon>
    </lineage>
</organism>
<keyword evidence="1" id="KW-0812">Transmembrane</keyword>
<evidence type="ECO:0000256" key="2">
    <source>
        <dbReference type="SAM" id="SignalP"/>
    </source>
</evidence>
<keyword evidence="1" id="KW-0472">Membrane</keyword>
<feature type="transmembrane region" description="Helical" evidence="1">
    <location>
        <begin position="115"/>
        <end position="135"/>
    </location>
</feature>
<evidence type="ECO:0000256" key="1">
    <source>
        <dbReference type="SAM" id="Phobius"/>
    </source>
</evidence>
<evidence type="ECO:0000313" key="4">
    <source>
        <dbReference type="Proteomes" id="UP000265419"/>
    </source>
</evidence>
<dbReference type="EMBL" id="QQXK01000003">
    <property type="protein sequence ID" value="RII43367.1"/>
    <property type="molecule type" value="Genomic_DNA"/>
</dbReference>
<comment type="caution">
    <text evidence="3">The sequence shown here is derived from an EMBL/GenBank/DDBJ whole genome shotgun (WGS) entry which is preliminary data.</text>
</comment>
<feature type="transmembrane region" description="Helical" evidence="1">
    <location>
        <begin position="191"/>
        <end position="215"/>
    </location>
</feature>
<keyword evidence="4" id="KW-1185">Reference proteome</keyword>
<feature type="transmembrane region" description="Helical" evidence="1">
    <location>
        <begin position="83"/>
        <end position="103"/>
    </location>
</feature>
<keyword evidence="2" id="KW-0732">Signal</keyword>
<accession>A0A399JFJ5</accession>